<protein>
    <submittedName>
        <fullName evidence="2">Uncharacterized protein</fullName>
    </submittedName>
</protein>
<evidence type="ECO:0000256" key="1">
    <source>
        <dbReference type="SAM" id="Coils"/>
    </source>
</evidence>
<dbReference type="Proteomes" id="UP000234323">
    <property type="component" value="Unassembled WGS sequence"/>
</dbReference>
<keyword evidence="3" id="KW-1185">Reference proteome</keyword>
<accession>A0A2I1HQE9</accession>
<name>A0A2I1HQE9_9GLOM</name>
<dbReference type="AlphaFoldDB" id="A0A2I1HQE9"/>
<sequence>MSNLKKAKNKFWTSILKLKKAERQLKEAEKQVKEAERQVLDFYIKVKGSQKTSQTSILKKAEVYIKGKGIQKNFHIKGTTVQKTERQIPVFYFEGPQLYFKGLRRRRFRMPKDFNFEDFWLF</sequence>
<dbReference type="EMBL" id="LLXI01004933">
    <property type="protein sequence ID" value="PKY61100.1"/>
    <property type="molecule type" value="Genomic_DNA"/>
</dbReference>
<organism evidence="2 3">
    <name type="scientific">Rhizophagus irregularis</name>
    <dbReference type="NCBI Taxonomy" id="588596"/>
    <lineage>
        <taxon>Eukaryota</taxon>
        <taxon>Fungi</taxon>
        <taxon>Fungi incertae sedis</taxon>
        <taxon>Mucoromycota</taxon>
        <taxon>Glomeromycotina</taxon>
        <taxon>Glomeromycetes</taxon>
        <taxon>Glomerales</taxon>
        <taxon>Glomeraceae</taxon>
        <taxon>Rhizophagus</taxon>
    </lineage>
</organism>
<reference evidence="2 3" key="1">
    <citation type="submission" date="2015-10" db="EMBL/GenBank/DDBJ databases">
        <title>Genome analyses suggest a sexual origin of heterokaryosis in a supposedly ancient asexual fungus.</title>
        <authorList>
            <person name="Ropars J."/>
            <person name="Sedzielewska K."/>
            <person name="Noel J."/>
            <person name="Charron P."/>
            <person name="Farinelli L."/>
            <person name="Marton T."/>
            <person name="Kruger M."/>
            <person name="Pelin A."/>
            <person name="Brachmann A."/>
            <person name="Corradi N."/>
        </authorList>
    </citation>
    <scope>NUCLEOTIDE SEQUENCE [LARGE SCALE GENOMIC DNA]</scope>
    <source>
        <strain evidence="2 3">A4</strain>
    </source>
</reference>
<evidence type="ECO:0000313" key="2">
    <source>
        <dbReference type="EMBL" id="PKY61100.1"/>
    </source>
</evidence>
<feature type="coiled-coil region" evidence="1">
    <location>
        <begin position="18"/>
        <end position="45"/>
    </location>
</feature>
<comment type="caution">
    <text evidence="2">The sequence shown here is derived from an EMBL/GenBank/DDBJ whole genome shotgun (WGS) entry which is preliminary data.</text>
</comment>
<gene>
    <name evidence="2" type="ORF">RhiirA4_485621</name>
</gene>
<proteinExistence type="predicted"/>
<keyword evidence="1" id="KW-0175">Coiled coil</keyword>
<evidence type="ECO:0000313" key="3">
    <source>
        <dbReference type="Proteomes" id="UP000234323"/>
    </source>
</evidence>